<dbReference type="SMART" id="SM00020">
    <property type="entry name" value="Tryp_SPc"/>
    <property type="match status" value="1"/>
</dbReference>
<dbReference type="PANTHER" id="PTHR15462:SF8">
    <property type="entry name" value="SERINE PROTEASE"/>
    <property type="match status" value="1"/>
</dbReference>
<organism evidence="8 9">
    <name type="scientific">Roseobacter ponti</name>
    <dbReference type="NCBI Taxonomy" id="1891787"/>
    <lineage>
        <taxon>Bacteria</taxon>
        <taxon>Pseudomonadati</taxon>
        <taxon>Pseudomonadota</taxon>
        <taxon>Alphaproteobacteria</taxon>
        <taxon>Rhodobacterales</taxon>
        <taxon>Roseobacteraceae</taxon>
        <taxon>Roseobacter</taxon>
    </lineage>
</organism>
<reference evidence="8 9" key="1">
    <citation type="submission" date="2020-02" db="EMBL/GenBank/DDBJ databases">
        <title>Genome sequence of Roseobacter ponti.</title>
        <authorList>
            <person name="Hollensteiner J."/>
            <person name="Schneider D."/>
            <person name="Poehlein A."/>
            <person name="Daniel R."/>
        </authorList>
    </citation>
    <scope>NUCLEOTIDE SEQUENCE [LARGE SCALE GENOMIC DNA]</scope>
    <source>
        <strain evidence="8 9">DSM 106830</strain>
    </source>
</reference>
<dbReference type="AlphaFoldDB" id="A0A858SYV4"/>
<evidence type="ECO:0000256" key="3">
    <source>
        <dbReference type="ARBA" id="ARBA00022729"/>
    </source>
</evidence>
<dbReference type="Proteomes" id="UP000503308">
    <property type="component" value="Chromosome"/>
</dbReference>
<dbReference type="EMBL" id="CP048788">
    <property type="protein sequence ID" value="QJF52833.1"/>
    <property type="molecule type" value="Genomic_DNA"/>
</dbReference>
<evidence type="ECO:0000256" key="6">
    <source>
        <dbReference type="RuleBase" id="RU004296"/>
    </source>
</evidence>
<accession>A0A858SYV4</accession>
<dbReference type="RefSeq" id="WP_169642050.1">
    <property type="nucleotide sequence ID" value="NZ_CP048788.1"/>
</dbReference>
<gene>
    <name evidence="8" type="ORF">G3256_17465</name>
</gene>
<protein>
    <recommendedName>
        <fullName evidence="6">Serine protease</fullName>
        <ecNumber evidence="6">3.4.21.-</ecNumber>
    </recommendedName>
</protein>
<keyword evidence="4 6" id="KW-0378">Hydrolase</keyword>
<evidence type="ECO:0000259" key="7">
    <source>
        <dbReference type="PROSITE" id="PS50240"/>
    </source>
</evidence>
<evidence type="ECO:0000313" key="9">
    <source>
        <dbReference type="Proteomes" id="UP000503308"/>
    </source>
</evidence>
<dbReference type="SUPFAM" id="SSF50494">
    <property type="entry name" value="Trypsin-like serine proteases"/>
    <property type="match status" value="1"/>
</dbReference>
<dbReference type="PROSITE" id="PS00134">
    <property type="entry name" value="TRYPSIN_HIS"/>
    <property type="match status" value="1"/>
</dbReference>
<feature type="signal peptide" evidence="6">
    <location>
        <begin position="1"/>
        <end position="20"/>
    </location>
</feature>
<sequence length="273" mass="29341">MRNWLIFSLLAAIITTGAVAQDERLRRLDAGTDANPWEAVGRLDIGGSGFCTGALISPDLVLTAAHCLFDKRTGERINHEDVEFLAGWRNGRASAYRMVRRAVVHPDYVYDGNVSSDRVRNDIALLELIRPIQNGTIEPFETADRPGQGERVGVVSYARDRSEAPSLQEVCTVIARQEGVLVTSCTVDFGSSGAPIFTFADGKAHIVSVVSAKAEMNGEHVSLGTSLSEPLAFLRQELDAGGGLFVSGQAVTARIAVGGGRKETGAKFIRPEE</sequence>
<dbReference type="GO" id="GO:0006508">
    <property type="term" value="P:proteolysis"/>
    <property type="evidence" value="ECO:0007669"/>
    <property type="project" value="UniProtKB-KW"/>
</dbReference>
<dbReference type="InterPro" id="IPR001254">
    <property type="entry name" value="Trypsin_dom"/>
</dbReference>
<proteinExistence type="inferred from homology"/>
<dbReference type="InterPro" id="IPR009003">
    <property type="entry name" value="Peptidase_S1_PA"/>
</dbReference>
<dbReference type="KEGG" id="rpon:G3256_17465"/>
<keyword evidence="3 6" id="KW-0732">Signal</keyword>
<feature type="chain" id="PRO_5033093330" description="Serine protease" evidence="6">
    <location>
        <begin position="21"/>
        <end position="273"/>
    </location>
</feature>
<dbReference type="InterPro" id="IPR050966">
    <property type="entry name" value="Glutamyl_endopeptidase"/>
</dbReference>
<evidence type="ECO:0000256" key="4">
    <source>
        <dbReference type="ARBA" id="ARBA00022801"/>
    </source>
</evidence>
<keyword evidence="5 6" id="KW-0720">Serine protease</keyword>
<name>A0A858SYV4_9RHOB</name>
<comment type="similarity">
    <text evidence="1 6">Belongs to the peptidase S1B family.</text>
</comment>
<dbReference type="PRINTS" id="PR00839">
    <property type="entry name" value="V8PROTEASE"/>
</dbReference>
<dbReference type="GO" id="GO:0004252">
    <property type="term" value="F:serine-type endopeptidase activity"/>
    <property type="evidence" value="ECO:0007669"/>
    <property type="project" value="InterPro"/>
</dbReference>
<keyword evidence="2 6" id="KW-0645">Protease</keyword>
<dbReference type="EC" id="3.4.21.-" evidence="6"/>
<dbReference type="InterPro" id="IPR043504">
    <property type="entry name" value="Peptidase_S1_PA_chymotrypsin"/>
</dbReference>
<dbReference type="PANTHER" id="PTHR15462">
    <property type="entry name" value="SERINE PROTEASE"/>
    <property type="match status" value="1"/>
</dbReference>
<dbReference type="PROSITE" id="PS50240">
    <property type="entry name" value="TRYPSIN_DOM"/>
    <property type="match status" value="1"/>
</dbReference>
<evidence type="ECO:0000256" key="2">
    <source>
        <dbReference type="ARBA" id="ARBA00022670"/>
    </source>
</evidence>
<evidence type="ECO:0000256" key="1">
    <source>
        <dbReference type="ARBA" id="ARBA00008764"/>
    </source>
</evidence>
<dbReference type="InterPro" id="IPR018114">
    <property type="entry name" value="TRYPSIN_HIS"/>
</dbReference>
<dbReference type="Gene3D" id="2.40.10.10">
    <property type="entry name" value="Trypsin-like serine proteases"/>
    <property type="match status" value="2"/>
</dbReference>
<keyword evidence="9" id="KW-1185">Reference proteome</keyword>
<dbReference type="InterPro" id="IPR008256">
    <property type="entry name" value="Peptidase_S1B"/>
</dbReference>
<dbReference type="Pfam" id="PF00089">
    <property type="entry name" value="Trypsin"/>
    <property type="match status" value="1"/>
</dbReference>
<feature type="domain" description="Peptidase S1" evidence="7">
    <location>
        <begin position="14"/>
        <end position="239"/>
    </location>
</feature>
<evidence type="ECO:0000313" key="8">
    <source>
        <dbReference type="EMBL" id="QJF52833.1"/>
    </source>
</evidence>
<evidence type="ECO:0000256" key="5">
    <source>
        <dbReference type="ARBA" id="ARBA00022825"/>
    </source>
</evidence>